<dbReference type="EMBL" id="JASPKZ010006466">
    <property type="protein sequence ID" value="KAJ9587221.1"/>
    <property type="molecule type" value="Genomic_DNA"/>
</dbReference>
<evidence type="ECO:0000313" key="1">
    <source>
        <dbReference type="EMBL" id="KAJ9587221.1"/>
    </source>
</evidence>
<reference evidence="1" key="2">
    <citation type="submission" date="2023-05" db="EMBL/GenBank/DDBJ databases">
        <authorList>
            <person name="Fouks B."/>
        </authorList>
    </citation>
    <scope>NUCLEOTIDE SEQUENCE</scope>
    <source>
        <strain evidence="1">Stay&amp;Tobe</strain>
        <tissue evidence="1">Testes</tissue>
    </source>
</reference>
<dbReference type="AlphaFoldDB" id="A0AAD7ZVK3"/>
<protein>
    <submittedName>
        <fullName evidence="1">Uncharacterized protein</fullName>
    </submittedName>
</protein>
<feature type="non-terminal residue" evidence="1">
    <location>
        <position position="1"/>
    </location>
</feature>
<accession>A0AAD7ZVK3</accession>
<name>A0AAD7ZVK3_DIPPU</name>
<gene>
    <name evidence="1" type="ORF">L9F63_019245</name>
</gene>
<sequence>KLMHHLFFCGAQEEKYQPLQIINSGREILSQYFEYSFFRKETVNSITRDQLIRLKSKKRIYVCVPQIISLYQIPLLRVYRKHDRSLQGPTSWIKQQ</sequence>
<comment type="caution">
    <text evidence="1">The sequence shown here is derived from an EMBL/GenBank/DDBJ whole genome shotgun (WGS) entry which is preliminary data.</text>
</comment>
<feature type="non-terminal residue" evidence="1">
    <location>
        <position position="96"/>
    </location>
</feature>
<keyword evidence="2" id="KW-1185">Reference proteome</keyword>
<proteinExistence type="predicted"/>
<organism evidence="1 2">
    <name type="scientific">Diploptera punctata</name>
    <name type="common">Pacific beetle cockroach</name>
    <dbReference type="NCBI Taxonomy" id="6984"/>
    <lineage>
        <taxon>Eukaryota</taxon>
        <taxon>Metazoa</taxon>
        <taxon>Ecdysozoa</taxon>
        <taxon>Arthropoda</taxon>
        <taxon>Hexapoda</taxon>
        <taxon>Insecta</taxon>
        <taxon>Pterygota</taxon>
        <taxon>Neoptera</taxon>
        <taxon>Polyneoptera</taxon>
        <taxon>Dictyoptera</taxon>
        <taxon>Blattodea</taxon>
        <taxon>Blaberoidea</taxon>
        <taxon>Blaberidae</taxon>
        <taxon>Diplopterinae</taxon>
        <taxon>Diploptera</taxon>
    </lineage>
</organism>
<dbReference type="Proteomes" id="UP001233999">
    <property type="component" value="Unassembled WGS sequence"/>
</dbReference>
<evidence type="ECO:0000313" key="2">
    <source>
        <dbReference type="Proteomes" id="UP001233999"/>
    </source>
</evidence>
<reference evidence="1" key="1">
    <citation type="journal article" date="2023" name="IScience">
        <title>Live-bearing cockroach genome reveals convergent evolutionary mechanisms linked to viviparity in insects and beyond.</title>
        <authorList>
            <person name="Fouks B."/>
            <person name="Harrison M.C."/>
            <person name="Mikhailova A.A."/>
            <person name="Marchal E."/>
            <person name="English S."/>
            <person name="Carruthers M."/>
            <person name="Jennings E.C."/>
            <person name="Chiamaka E.L."/>
            <person name="Frigard R.A."/>
            <person name="Pippel M."/>
            <person name="Attardo G.M."/>
            <person name="Benoit J.B."/>
            <person name="Bornberg-Bauer E."/>
            <person name="Tobe S.S."/>
        </authorList>
    </citation>
    <scope>NUCLEOTIDE SEQUENCE</scope>
    <source>
        <strain evidence="1">Stay&amp;Tobe</strain>
    </source>
</reference>